<dbReference type="Proteomes" id="UP000065807">
    <property type="component" value="Chromosome"/>
</dbReference>
<dbReference type="KEGG" id="lpil:LIP_2721"/>
<protein>
    <recommendedName>
        <fullName evidence="4">DUF541 domain-containing protein</fullName>
    </recommendedName>
</protein>
<dbReference type="Gene3D" id="3.30.110.170">
    <property type="entry name" value="Protein of unknown function (DUF541), domain 1"/>
    <property type="match status" value="1"/>
</dbReference>
<reference evidence="3" key="2">
    <citation type="journal article" date="2016" name="Int. J. Syst. Evol. Microbiol.">
        <title>Complete genome sequence and cell structure of Limnochorda pilosa, a Gram-negative spore-former within the phylum Firmicutes.</title>
        <authorList>
            <person name="Watanabe M."/>
            <person name="Kojima H."/>
            <person name="Fukui M."/>
        </authorList>
    </citation>
    <scope>NUCLEOTIDE SEQUENCE [LARGE SCALE GENOMIC DNA]</scope>
    <source>
        <strain evidence="3">HC45</strain>
    </source>
</reference>
<dbReference type="PANTHER" id="PTHR34387">
    <property type="entry name" value="SLR1258 PROTEIN"/>
    <property type="match status" value="1"/>
</dbReference>
<name>A0A0K2SN62_LIMPI</name>
<keyword evidence="3" id="KW-1185">Reference proteome</keyword>
<dbReference type="OrthoDB" id="9785192at2"/>
<evidence type="ECO:0000313" key="2">
    <source>
        <dbReference type="EMBL" id="BAS28551.1"/>
    </source>
</evidence>
<dbReference type="EMBL" id="AP014924">
    <property type="protein sequence ID" value="BAS28551.1"/>
    <property type="molecule type" value="Genomic_DNA"/>
</dbReference>
<sequence>MTLLHLKARARRPVSLGIRSEEAGQGDARFRGRAGAPLTARLVGLTAALLLSWTLAGASAWAQEPAPEPIPYGKLSVEGVARRSVAPDQATIDFGVRQEATSAQAAFDSAQFVLSNIVVALKANDVPEESMRTTGLTLRPVYQHDEGEPKLVGYAAEGSVRVETKDLRRLGNLIDAAVAAGANRIENLQYARSDARSLQEELLDEAAAQALRRAERIAKALGQEVKSVAQVHEISGGLVPLGRGAAFEAAAGSAAVVLPGSLTVEVRIQVEFVLAPSKTAPPRADTFPSAPEQGGRSGGTGGGTDETAPPAGS</sequence>
<evidence type="ECO:0000313" key="3">
    <source>
        <dbReference type="Proteomes" id="UP000065807"/>
    </source>
</evidence>
<dbReference type="InterPro" id="IPR052022">
    <property type="entry name" value="26kDa_periplasmic_antigen"/>
</dbReference>
<accession>A0A0K2SN62</accession>
<dbReference type="GO" id="GO:0006974">
    <property type="term" value="P:DNA damage response"/>
    <property type="evidence" value="ECO:0007669"/>
    <property type="project" value="TreeGrafter"/>
</dbReference>
<feature type="region of interest" description="Disordered" evidence="1">
    <location>
        <begin position="277"/>
        <end position="313"/>
    </location>
</feature>
<dbReference type="InterPro" id="IPR007497">
    <property type="entry name" value="SIMPL/DUF541"/>
</dbReference>
<reference evidence="3" key="1">
    <citation type="submission" date="2015-07" db="EMBL/GenBank/DDBJ databases">
        <title>Complete genome sequence and phylogenetic analysis of Limnochorda pilosa.</title>
        <authorList>
            <person name="Watanabe M."/>
            <person name="Kojima H."/>
            <person name="Fukui M."/>
        </authorList>
    </citation>
    <scope>NUCLEOTIDE SEQUENCE [LARGE SCALE GENOMIC DNA]</scope>
    <source>
        <strain evidence="3">HC45</strain>
    </source>
</reference>
<feature type="compositionally biased region" description="Gly residues" evidence="1">
    <location>
        <begin position="295"/>
        <end position="304"/>
    </location>
</feature>
<evidence type="ECO:0008006" key="4">
    <source>
        <dbReference type="Google" id="ProtNLM"/>
    </source>
</evidence>
<dbReference type="Gene3D" id="3.30.70.2970">
    <property type="entry name" value="Protein of unknown function (DUF541), domain 2"/>
    <property type="match status" value="1"/>
</dbReference>
<dbReference type="STRING" id="1555112.LIP_2721"/>
<dbReference type="Pfam" id="PF04402">
    <property type="entry name" value="SIMPL"/>
    <property type="match status" value="1"/>
</dbReference>
<gene>
    <name evidence="2" type="ORF">LIP_2721</name>
</gene>
<evidence type="ECO:0000256" key="1">
    <source>
        <dbReference type="SAM" id="MobiDB-lite"/>
    </source>
</evidence>
<proteinExistence type="predicted"/>
<dbReference type="PANTHER" id="PTHR34387:SF2">
    <property type="entry name" value="SLR1258 PROTEIN"/>
    <property type="match status" value="1"/>
</dbReference>
<dbReference type="AlphaFoldDB" id="A0A0K2SN62"/>
<dbReference type="RefSeq" id="WP_068139070.1">
    <property type="nucleotide sequence ID" value="NZ_AP014924.1"/>
</dbReference>
<organism evidence="2 3">
    <name type="scientific">Limnochorda pilosa</name>
    <dbReference type="NCBI Taxonomy" id="1555112"/>
    <lineage>
        <taxon>Bacteria</taxon>
        <taxon>Bacillati</taxon>
        <taxon>Bacillota</taxon>
        <taxon>Limnochordia</taxon>
        <taxon>Limnochordales</taxon>
        <taxon>Limnochordaceae</taxon>
        <taxon>Limnochorda</taxon>
    </lineage>
</organism>